<dbReference type="InterPro" id="IPR023401">
    <property type="entry name" value="ODC_N"/>
</dbReference>
<dbReference type="PANTHER" id="PTHR13812">
    <property type="entry name" value="KETIMINE REDUCTASE MU-CRYSTALLIN"/>
    <property type="match status" value="1"/>
</dbReference>
<evidence type="ECO:0000313" key="1">
    <source>
        <dbReference type="EMBL" id="MDS0022280.1"/>
    </source>
</evidence>
<name>A0AAE4EC72_9ENTR</name>
<proteinExistence type="predicted"/>
<dbReference type="PIRSF" id="PIRSF001439">
    <property type="entry name" value="CryM"/>
    <property type="match status" value="1"/>
</dbReference>
<dbReference type="SUPFAM" id="SSF51735">
    <property type="entry name" value="NAD(P)-binding Rossmann-fold domains"/>
    <property type="match status" value="1"/>
</dbReference>
<dbReference type="InterPro" id="IPR003462">
    <property type="entry name" value="ODC_Mu_crystall"/>
</dbReference>
<dbReference type="Gene3D" id="3.40.50.720">
    <property type="entry name" value="NAD(P)-binding Rossmann-like Domain"/>
    <property type="match status" value="1"/>
</dbReference>
<dbReference type="GO" id="GO:0005737">
    <property type="term" value="C:cytoplasm"/>
    <property type="evidence" value="ECO:0007669"/>
    <property type="project" value="TreeGrafter"/>
</dbReference>
<dbReference type="Gene3D" id="3.30.1780.10">
    <property type="entry name" value="ornithine cyclodeaminase, domain 1"/>
    <property type="match status" value="1"/>
</dbReference>
<evidence type="ECO:0000313" key="2">
    <source>
        <dbReference type="Proteomes" id="UP001182277"/>
    </source>
</evidence>
<dbReference type="EMBL" id="JARDRS010000057">
    <property type="protein sequence ID" value="MDS0022280.1"/>
    <property type="molecule type" value="Genomic_DNA"/>
</dbReference>
<comment type="caution">
    <text evidence="1">The sequence shown here is derived from an EMBL/GenBank/DDBJ whole genome shotgun (WGS) entry which is preliminary data.</text>
</comment>
<dbReference type="AlphaFoldDB" id="A0AAE4EC72"/>
<dbReference type="Proteomes" id="UP001182277">
    <property type="component" value="Unassembled WGS sequence"/>
</dbReference>
<organism evidence="1 2">
    <name type="scientific">Enterobacter hormaechei subsp. steigerwaltii</name>
    <dbReference type="NCBI Taxonomy" id="299766"/>
    <lineage>
        <taxon>Bacteria</taxon>
        <taxon>Pseudomonadati</taxon>
        <taxon>Pseudomonadota</taxon>
        <taxon>Gammaproteobacteria</taxon>
        <taxon>Enterobacterales</taxon>
        <taxon>Enterobacteriaceae</taxon>
        <taxon>Enterobacter</taxon>
        <taxon>Enterobacter cloacae complex</taxon>
    </lineage>
</organism>
<protein>
    <submittedName>
        <fullName evidence="1">Ornithine cyclodeaminase family protein</fullName>
    </submittedName>
</protein>
<accession>A0AAE4EC72</accession>
<dbReference type="Pfam" id="PF02423">
    <property type="entry name" value="OCD_Mu_crystall"/>
    <property type="match status" value="1"/>
</dbReference>
<dbReference type="RefSeq" id="WP_044784871.1">
    <property type="nucleotide sequence ID" value="NZ_JARDRS010000057.1"/>
</dbReference>
<dbReference type="PANTHER" id="PTHR13812:SF19">
    <property type="entry name" value="KETIMINE REDUCTASE MU-CRYSTALLIN"/>
    <property type="match status" value="1"/>
</dbReference>
<gene>
    <name evidence="1" type="ORF">PTZ61_26830</name>
</gene>
<dbReference type="InterPro" id="IPR036291">
    <property type="entry name" value="NAD(P)-bd_dom_sf"/>
</dbReference>
<reference evidence="1" key="1">
    <citation type="submission" date="2023-02" db="EMBL/GenBank/DDBJ databases">
        <title>NDM-1 &amp; ACT-7 co producing ST 133 Enterobacter.</title>
        <authorList>
            <person name="Halder G."/>
            <person name="Chaudhuri B."/>
            <person name="Dutta S."/>
        </authorList>
    </citation>
    <scope>NUCLEOTIDE SEQUENCE</scope>
    <source>
        <strain evidence="1">PEER 323</strain>
    </source>
</reference>
<sequence>MHPTAIPVITAEQTADILQHIDVREAMRRVFTSLARGHAVQPAQKVVLLPNNRGDFINYFGVDMSRQLLGAKISPYLVTEQKPVITAWTLLMSTADGMPLMLCDASLLTTERTAATTALAVEFLAPAEAQILTVIGTGPVALAHIRHVLALRKWKEIRIWSRSGLHTAESFAHETGLPEGLLRVCRSAEEAAKDTDVLMLCTSSATPVIDVKLLTRPCLITSISTNAPGAHEISPQALLEMDVYCDYRQTTPAHAGEMVIAARETSWRAENIRGDLPELVTGRSIKPFYKRHVFFRSLGLGLEDVAIADSVLSYLRKQDK</sequence>